<dbReference type="SMART" id="SM01100">
    <property type="entry name" value="CRAL_TRIO_N"/>
    <property type="match status" value="1"/>
</dbReference>
<feature type="domain" description="CRAL-TRIO" evidence="2">
    <location>
        <begin position="194"/>
        <end position="352"/>
    </location>
</feature>
<proteinExistence type="predicted"/>
<feature type="compositionally biased region" description="Low complexity" evidence="1">
    <location>
        <begin position="1"/>
        <end position="20"/>
    </location>
</feature>
<accession>A0A1X2I810</accession>
<dbReference type="Pfam" id="PF00650">
    <property type="entry name" value="CRAL_TRIO"/>
    <property type="match status" value="1"/>
</dbReference>
<dbReference type="SUPFAM" id="SSF52087">
    <property type="entry name" value="CRAL/TRIO domain"/>
    <property type="match status" value="1"/>
</dbReference>
<dbReference type="Pfam" id="PF03765">
    <property type="entry name" value="CRAL_TRIO_N"/>
    <property type="match status" value="1"/>
</dbReference>
<reference evidence="3 4" key="1">
    <citation type="submission" date="2016-07" db="EMBL/GenBank/DDBJ databases">
        <title>Pervasive Adenine N6-methylation of Active Genes in Fungi.</title>
        <authorList>
            <consortium name="DOE Joint Genome Institute"/>
            <person name="Mondo S.J."/>
            <person name="Dannebaum R.O."/>
            <person name="Kuo R.C."/>
            <person name="Labutti K."/>
            <person name="Haridas S."/>
            <person name="Kuo A."/>
            <person name="Salamov A."/>
            <person name="Ahrendt S.R."/>
            <person name="Lipzen A."/>
            <person name="Sullivan W."/>
            <person name="Andreopoulos W.B."/>
            <person name="Clum A."/>
            <person name="Lindquist E."/>
            <person name="Daum C."/>
            <person name="Ramamoorthy G.K."/>
            <person name="Gryganskyi A."/>
            <person name="Culley D."/>
            <person name="Magnuson J.K."/>
            <person name="James T.Y."/>
            <person name="O'Malley M.A."/>
            <person name="Stajich J.E."/>
            <person name="Spatafora J.W."/>
            <person name="Visel A."/>
            <person name="Grigoriev I.V."/>
        </authorList>
    </citation>
    <scope>NUCLEOTIDE SEQUENCE [LARGE SCALE GENOMIC DNA]</scope>
    <source>
        <strain evidence="3 4">NRRL 1336</strain>
    </source>
</reference>
<dbReference type="Proteomes" id="UP000193560">
    <property type="component" value="Unassembled WGS sequence"/>
</dbReference>
<comment type="caution">
    <text evidence="3">The sequence shown here is derived from an EMBL/GenBank/DDBJ whole genome shotgun (WGS) entry which is preliminary data.</text>
</comment>
<organism evidence="3 4">
    <name type="scientific">Absidia repens</name>
    <dbReference type="NCBI Taxonomy" id="90262"/>
    <lineage>
        <taxon>Eukaryota</taxon>
        <taxon>Fungi</taxon>
        <taxon>Fungi incertae sedis</taxon>
        <taxon>Mucoromycota</taxon>
        <taxon>Mucoromycotina</taxon>
        <taxon>Mucoromycetes</taxon>
        <taxon>Mucorales</taxon>
        <taxon>Cunninghamellaceae</taxon>
        <taxon>Absidia</taxon>
    </lineage>
</organism>
<evidence type="ECO:0000256" key="1">
    <source>
        <dbReference type="SAM" id="MobiDB-lite"/>
    </source>
</evidence>
<evidence type="ECO:0000313" key="3">
    <source>
        <dbReference type="EMBL" id="ORZ11430.1"/>
    </source>
</evidence>
<dbReference type="CDD" id="cd00170">
    <property type="entry name" value="SEC14"/>
    <property type="match status" value="1"/>
</dbReference>
<feature type="compositionally biased region" description="Basic and acidic residues" evidence="1">
    <location>
        <begin position="75"/>
        <end position="88"/>
    </location>
</feature>
<evidence type="ECO:0000259" key="2">
    <source>
        <dbReference type="PROSITE" id="PS50191"/>
    </source>
</evidence>
<name>A0A1X2I810_9FUNG</name>
<evidence type="ECO:0000313" key="4">
    <source>
        <dbReference type="Proteomes" id="UP000193560"/>
    </source>
</evidence>
<sequence length="462" mass="52287">MTSTTTTTAPAATTTTTTTTVSSDPPLQGRVDTLTDDQTKMLKQIWRQLLVLFKQKGEPWTPPSPINDPTTTTKKNRDDDTIKKSSNDEHGFETNLFIGKTSNPAWTSLGVEEAMPLIPGHLLHMTFWNMVTGDNPDCVVLRYLRARKWDVDAAYTMLLNTLRWRIYMRVDDVSALGETGMVRVLEELKPGMGEQFYYNVHSNKTVLGGPDNAGRGICFVNARFHRKEDQDLEVIKLLTVYVMELSRMIVHQPVEAACIVFNMEGFTLANMDFEFTKFLLHCFESYYPETLGSCLIHKVPWVFSTVWTMITPLLDPVVASKIRFTKTLNELSQHVSTAVLPPFLTGKETIKVDKGVEASLQRTPPPEGTLKRPMTPEVLDYNTMIEEYQYQTSLWAAQSTTKASDPERKQLALMYRHATINAELYLRGRTSYHEMGLAGVERGRLLLKYLGKVPTLDITDSV</sequence>
<dbReference type="InterPro" id="IPR011074">
    <property type="entry name" value="CRAL/TRIO_N_dom"/>
</dbReference>
<feature type="region of interest" description="Disordered" evidence="1">
    <location>
        <begin position="1"/>
        <end position="32"/>
    </location>
</feature>
<dbReference type="SUPFAM" id="SSF46938">
    <property type="entry name" value="CRAL/TRIO N-terminal domain"/>
    <property type="match status" value="1"/>
</dbReference>
<dbReference type="PANTHER" id="PTHR46590:SF1">
    <property type="entry name" value="PHOSPHATIDYLINOSITOL TRANSFER PROTEIN CSR1"/>
    <property type="match status" value="1"/>
</dbReference>
<gene>
    <name evidence="3" type="ORF">BCR42DRAFT_332684</name>
</gene>
<dbReference type="InterPro" id="IPR036865">
    <property type="entry name" value="CRAL-TRIO_dom_sf"/>
</dbReference>
<dbReference type="STRING" id="90262.A0A1X2I810"/>
<dbReference type="OrthoDB" id="43460at2759"/>
<dbReference type="InterPro" id="IPR052432">
    <property type="entry name" value="PITP/CRAL-TRIO"/>
</dbReference>
<dbReference type="PANTHER" id="PTHR46590">
    <property type="entry name" value="PHOSPHATIDYLINOSITOL TRANSFER PROTEIN CSR1-RELATED"/>
    <property type="match status" value="1"/>
</dbReference>
<keyword evidence="4" id="KW-1185">Reference proteome</keyword>
<dbReference type="SMART" id="SM00516">
    <property type="entry name" value="SEC14"/>
    <property type="match status" value="1"/>
</dbReference>
<feature type="region of interest" description="Disordered" evidence="1">
    <location>
        <begin position="57"/>
        <end position="88"/>
    </location>
</feature>
<protein>
    <submittedName>
        <fullName evidence="3">CRAL-TRIO domain-containing protein</fullName>
    </submittedName>
</protein>
<dbReference type="InterPro" id="IPR036273">
    <property type="entry name" value="CRAL/TRIO_N_dom_sf"/>
</dbReference>
<dbReference type="AlphaFoldDB" id="A0A1X2I810"/>
<dbReference type="InterPro" id="IPR001251">
    <property type="entry name" value="CRAL-TRIO_dom"/>
</dbReference>
<dbReference type="EMBL" id="MCGE01000021">
    <property type="protein sequence ID" value="ORZ11430.1"/>
    <property type="molecule type" value="Genomic_DNA"/>
</dbReference>
<dbReference type="PROSITE" id="PS50191">
    <property type="entry name" value="CRAL_TRIO"/>
    <property type="match status" value="1"/>
</dbReference>
<dbReference type="Gene3D" id="3.40.525.10">
    <property type="entry name" value="CRAL-TRIO lipid binding domain"/>
    <property type="match status" value="1"/>
</dbReference>